<dbReference type="CDD" id="cd00840">
    <property type="entry name" value="MPP_Mre11_N"/>
    <property type="match status" value="1"/>
</dbReference>
<gene>
    <name evidence="7 10" type="primary">sbcD</name>
    <name evidence="10" type="ORF">ERS852582_01298</name>
</gene>
<dbReference type="InterPro" id="IPR004843">
    <property type="entry name" value="Calcineurin-like_PHP"/>
</dbReference>
<dbReference type="InterPro" id="IPR004593">
    <property type="entry name" value="SbcD"/>
</dbReference>
<dbReference type="GO" id="GO:0006310">
    <property type="term" value="P:DNA recombination"/>
    <property type="evidence" value="ECO:0007669"/>
    <property type="project" value="UniProtKB-KW"/>
</dbReference>
<keyword evidence="7" id="KW-0255">Endonuclease</keyword>
<keyword evidence="7" id="KW-0235">DNA replication</keyword>
<dbReference type="SUPFAM" id="SSF56300">
    <property type="entry name" value="Metallo-dependent phosphatases"/>
    <property type="match status" value="1"/>
</dbReference>
<dbReference type="GO" id="GO:0008408">
    <property type="term" value="F:3'-5' exonuclease activity"/>
    <property type="evidence" value="ECO:0007669"/>
    <property type="project" value="InterPro"/>
</dbReference>
<accession>A0A173T1I1</accession>
<dbReference type="Pfam" id="PF00149">
    <property type="entry name" value="Metallophos"/>
    <property type="match status" value="1"/>
</dbReference>
<dbReference type="InterPro" id="IPR050535">
    <property type="entry name" value="DNA_Repair-Maintenance_Comp"/>
</dbReference>
<organism evidence="10 11">
    <name type="scientific">Faecalibacterium prausnitzii</name>
    <dbReference type="NCBI Taxonomy" id="853"/>
    <lineage>
        <taxon>Bacteria</taxon>
        <taxon>Bacillati</taxon>
        <taxon>Bacillota</taxon>
        <taxon>Clostridia</taxon>
        <taxon>Eubacteriales</taxon>
        <taxon>Oscillospiraceae</taxon>
        <taxon>Faecalibacterium</taxon>
    </lineage>
</organism>
<evidence type="ECO:0000256" key="1">
    <source>
        <dbReference type="ARBA" id="ARBA00010555"/>
    </source>
</evidence>
<dbReference type="InterPro" id="IPR026843">
    <property type="entry name" value="SbcD_C"/>
</dbReference>
<sequence length="380" mass="42376">MRFLHLSDLHLGKRVCEFSMLEDQRYILEEILTLLDESPVDGVLLAGDLYDKPVPPAEAVRLLDWFLTQLAARKLPVFAISGNHDSADRVAFGSALLADSRVYVSPVFTGAPQPIPLQDAHGTVDVYLLPFLKPAMVRHVWPDEPIESYNDALACVLRHCTPDPGHRSVLVAHQFVAGAAACESEEPSVGGVDSVDAALFDAFDYVALGHLHSPQKVGRETLRYCGTPLKYSFSEAGQHKSATFVELGAKGEVHITTAPLTPRHELRGLRGSYMELTDRRCYEGTAVDDYLYVTLTDEQDVPDALARLRVIYPNLMQLDYDNQRTRQQQEICAPERTESVSPLEHLAAFYQLQNNQPLTAEQTAFCQELIEEIWKEGDTV</sequence>
<dbReference type="Proteomes" id="UP000095649">
    <property type="component" value="Unassembled WGS sequence"/>
</dbReference>
<reference evidence="10 11" key="1">
    <citation type="submission" date="2015-09" db="EMBL/GenBank/DDBJ databases">
        <authorList>
            <consortium name="Pathogen Informatics"/>
        </authorList>
    </citation>
    <scope>NUCLEOTIDE SEQUENCE [LARGE SCALE GENOMIC DNA]</scope>
    <source>
        <strain evidence="10 11">2789STDY5834970</strain>
    </source>
</reference>
<dbReference type="OrthoDB" id="9773856at2"/>
<evidence type="ECO:0000313" key="10">
    <source>
        <dbReference type="EMBL" id="CUM95909.1"/>
    </source>
</evidence>
<keyword evidence="4 7" id="KW-0540">Nuclease</keyword>
<dbReference type="EMBL" id="CYXN01000008">
    <property type="protein sequence ID" value="CUM95909.1"/>
    <property type="molecule type" value="Genomic_DNA"/>
</dbReference>
<comment type="similarity">
    <text evidence="1 7">Belongs to the SbcD family.</text>
</comment>
<protein>
    <recommendedName>
        <fullName evidence="3 7">Nuclease SbcCD subunit D</fullName>
    </recommendedName>
</protein>
<evidence type="ECO:0000256" key="7">
    <source>
        <dbReference type="RuleBase" id="RU363069"/>
    </source>
</evidence>
<dbReference type="NCBIfam" id="TIGR00619">
    <property type="entry name" value="sbcd"/>
    <property type="match status" value="1"/>
</dbReference>
<dbReference type="GO" id="GO:0004519">
    <property type="term" value="F:endonuclease activity"/>
    <property type="evidence" value="ECO:0007669"/>
    <property type="project" value="UniProtKB-KW"/>
</dbReference>
<evidence type="ECO:0000256" key="6">
    <source>
        <dbReference type="ARBA" id="ARBA00022839"/>
    </source>
</evidence>
<comment type="subunit">
    <text evidence="2 7">Heterodimer of SbcC and SbcD.</text>
</comment>
<evidence type="ECO:0000256" key="5">
    <source>
        <dbReference type="ARBA" id="ARBA00022801"/>
    </source>
</evidence>
<feature type="domain" description="Nuclease SbcCD subunit D C-terminal" evidence="9">
    <location>
        <begin position="263"/>
        <end position="353"/>
    </location>
</feature>
<evidence type="ECO:0000313" key="11">
    <source>
        <dbReference type="Proteomes" id="UP000095649"/>
    </source>
</evidence>
<keyword evidence="5 7" id="KW-0378">Hydrolase</keyword>
<evidence type="ECO:0000259" key="9">
    <source>
        <dbReference type="Pfam" id="PF12320"/>
    </source>
</evidence>
<dbReference type="RefSeq" id="WP_055185849.1">
    <property type="nucleotide sequence ID" value="NZ_CYXN01000008.1"/>
</dbReference>
<name>A0A173T1I1_9FIRM</name>
<evidence type="ECO:0000256" key="2">
    <source>
        <dbReference type="ARBA" id="ARBA00011322"/>
    </source>
</evidence>
<dbReference type="Gene3D" id="3.60.21.10">
    <property type="match status" value="1"/>
</dbReference>
<feature type="domain" description="Calcineurin-like phosphoesterase" evidence="8">
    <location>
        <begin position="1"/>
        <end position="214"/>
    </location>
</feature>
<dbReference type="PANTHER" id="PTHR30337:SF0">
    <property type="entry name" value="NUCLEASE SBCCD SUBUNIT D"/>
    <property type="match status" value="1"/>
</dbReference>
<evidence type="ECO:0000256" key="4">
    <source>
        <dbReference type="ARBA" id="ARBA00022722"/>
    </source>
</evidence>
<keyword evidence="7" id="KW-0233">DNA recombination</keyword>
<dbReference type="PANTHER" id="PTHR30337">
    <property type="entry name" value="COMPONENT OF ATP-DEPENDENT DSDNA EXONUCLEASE"/>
    <property type="match status" value="1"/>
</dbReference>
<dbReference type="GO" id="GO:0006260">
    <property type="term" value="P:DNA replication"/>
    <property type="evidence" value="ECO:0007669"/>
    <property type="project" value="UniProtKB-KW"/>
</dbReference>
<dbReference type="InterPro" id="IPR041796">
    <property type="entry name" value="Mre11_N"/>
</dbReference>
<dbReference type="InterPro" id="IPR029052">
    <property type="entry name" value="Metallo-depent_PP-like"/>
</dbReference>
<evidence type="ECO:0000256" key="3">
    <source>
        <dbReference type="ARBA" id="ARBA00013365"/>
    </source>
</evidence>
<comment type="function">
    <text evidence="7">SbcCD cleaves DNA hairpin structures. These structures can inhibit DNA replication and are intermediates in certain DNA recombination reactions. The complex acts as a 3'-&gt;5' double strand exonuclease that can open hairpins. It also has a 5' single-strand endonuclease activity.</text>
</comment>
<dbReference type="Pfam" id="PF12320">
    <property type="entry name" value="SbcD_C"/>
    <property type="match status" value="1"/>
</dbReference>
<proteinExistence type="inferred from homology"/>
<evidence type="ECO:0000259" key="8">
    <source>
        <dbReference type="Pfam" id="PF00149"/>
    </source>
</evidence>
<keyword evidence="6 7" id="KW-0269">Exonuclease</keyword>
<dbReference type="AlphaFoldDB" id="A0A173T1I1"/>